<keyword evidence="2" id="KW-1133">Transmembrane helix</keyword>
<protein>
    <recommendedName>
        <fullName evidence="3">SCP domain-containing protein</fullName>
    </recommendedName>
</protein>
<dbReference type="InterPro" id="IPR018244">
    <property type="entry name" value="Allrgn_V5/Tpx1_CS"/>
</dbReference>
<keyword evidence="2" id="KW-0472">Membrane</keyword>
<dbReference type="OMA" id="KYMAHEF"/>
<evidence type="ECO:0000259" key="3">
    <source>
        <dbReference type="SMART" id="SM00198"/>
    </source>
</evidence>
<dbReference type="Proteomes" id="UP000008022">
    <property type="component" value="Unassembled WGS sequence"/>
</dbReference>
<dbReference type="SMART" id="SM00198">
    <property type="entry name" value="SCP"/>
    <property type="match status" value="1"/>
</dbReference>
<feature type="region of interest" description="Disordered" evidence="1">
    <location>
        <begin position="47"/>
        <end position="99"/>
    </location>
</feature>
<dbReference type="InterPro" id="IPR014044">
    <property type="entry name" value="CAP_dom"/>
</dbReference>
<evidence type="ECO:0000256" key="2">
    <source>
        <dbReference type="SAM" id="Phobius"/>
    </source>
</evidence>
<dbReference type="eggNOG" id="KOG3017">
    <property type="taxonomic scope" value="Eukaryota"/>
</dbReference>
<organism evidence="4 5">
    <name type="scientific">Oryza rufipogon</name>
    <name type="common">Brownbeard rice</name>
    <name type="synonym">Asian wild rice</name>
    <dbReference type="NCBI Taxonomy" id="4529"/>
    <lineage>
        <taxon>Eukaryota</taxon>
        <taxon>Viridiplantae</taxon>
        <taxon>Streptophyta</taxon>
        <taxon>Embryophyta</taxon>
        <taxon>Tracheophyta</taxon>
        <taxon>Spermatophyta</taxon>
        <taxon>Magnoliopsida</taxon>
        <taxon>Liliopsida</taxon>
        <taxon>Poales</taxon>
        <taxon>Poaceae</taxon>
        <taxon>BOP clade</taxon>
        <taxon>Oryzoideae</taxon>
        <taxon>Oryzeae</taxon>
        <taxon>Oryzinae</taxon>
        <taxon>Oryza</taxon>
    </lineage>
</organism>
<dbReference type="STRING" id="4529.A0A0E0PS59"/>
<keyword evidence="2" id="KW-0812">Transmembrane</keyword>
<dbReference type="Gene3D" id="3.40.33.10">
    <property type="entry name" value="CAP"/>
    <property type="match status" value="1"/>
</dbReference>
<dbReference type="PRINTS" id="PR00837">
    <property type="entry name" value="V5TPXLIKE"/>
</dbReference>
<dbReference type="SUPFAM" id="SSF55797">
    <property type="entry name" value="PR-1-like"/>
    <property type="match status" value="1"/>
</dbReference>
<feature type="compositionally biased region" description="Low complexity" evidence="1">
    <location>
        <begin position="47"/>
        <end position="72"/>
    </location>
</feature>
<evidence type="ECO:0000256" key="1">
    <source>
        <dbReference type="SAM" id="MobiDB-lite"/>
    </source>
</evidence>
<dbReference type="Gramene" id="ORUFI05G30120.1">
    <property type="protein sequence ID" value="ORUFI05G30120.1"/>
    <property type="gene ID" value="ORUFI05G30120"/>
</dbReference>
<dbReference type="InterPro" id="IPR001283">
    <property type="entry name" value="CRISP-related"/>
</dbReference>
<dbReference type="PROSITE" id="PS01010">
    <property type="entry name" value="CRISP_2"/>
    <property type="match status" value="1"/>
</dbReference>
<evidence type="ECO:0000313" key="5">
    <source>
        <dbReference type="Proteomes" id="UP000008022"/>
    </source>
</evidence>
<reference evidence="5" key="1">
    <citation type="submission" date="2013-06" db="EMBL/GenBank/DDBJ databases">
        <authorList>
            <person name="Zhao Q."/>
        </authorList>
    </citation>
    <scope>NUCLEOTIDE SEQUENCE</scope>
    <source>
        <strain evidence="5">cv. W1943</strain>
    </source>
</reference>
<evidence type="ECO:0000313" key="4">
    <source>
        <dbReference type="EnsemblPlants" id="ORUFI05G30120.1"/>
    </source>
</evidence>
<dbReference type="AlphaFoldDB" id="A0A0E0PS59"/>
<dbReference type="PANTHER" id="PTHR10334">
    <property type="entry name" value="CYSTEINE-RICH SECRETORY PROTEIN-RELATED"/>
    <property type="match status" value="1"/>
</dbReference>
<accession>A0A0E0PS59</accession>
<dbReference type="GO" id="GO:0005576">
    <property type="term" value="C:extracellular region"/>
    <property type="evidence" value="ECO:0007669"/>
    <property type="project" value="InterPro"/>
</dbReference>
<dbReference type="EnsemblPlants" id="ORUFI05G30120.1">
    <property type="protein sequence ID" value="ORUFI05G30120.1"/>
    <property type="gene ID" value="ORUFI05G30120"/>
</dbReference>
<dbReference type="FunFam" id="3.40.33.10:FF:000004">
    <property type="entry name" value="CAP, cysteine-rich secretory protein, antigen 5"/>
    <property type="match status" value="1"/>
</dbReference>
<dbReference type="InterPro" id="IPR035940">
    <property type="entry name" value="CAP_sf"/>
</dbReference>
<dbReference type="Pfam" id="PF00188">
    <property type="entry name" value="CAP"/>
    <property type="match status" value="1"/>
</dbReference>
<dbReference type="CDD" id="cd05381">
    <property type="entry name" value="CAP_PR-1"/>
    <property type="match status" value="1"/>
</dbReference>
<name>A0A0E0PS59_ORYRU</name>
<feature type="domain" description="SCP" evidence="3">
    <location>
        <begin position="112"/>
        <end position="241"/>
    </location>
</feature>
<reference evidence="4" key="2">
    <citation type="submission" date="2015-06" db="UniProtKB">
        <authorList>
            <consortium name="EnsemblPlants"/>
        </authorList>
    </citation>
    <scope>IDENTIFICATION</scope>
</reference>
<dbReference type="PROSITE" id="PS01009">
    <property type="entry name" value="CRISP_1"/>
    <property type="match status" value="1"/>
</dbReference>
<keyword evidence="5" id="KW-1185">Reference proteome</keyword>
<proteinExistence type="predicted"/>
<feature type="compositionally biased region" description="Acidic residues" evidence="1">
    <location>
        <begin position="73"/>
        <end position="87"/>
    </location>
</feature>
<sequence length="338" mass="36981">MAASAGPGVVVVALVVVVYLILLIRPAASFRVNVGVGIGGGIGIGNQNQNQDQNQNQNQKPYYDDSNNNNNYDEGEGEGGDDQEEGPEAAAPVGPGQSFTGGRGTYKYMAHEFLDAHNKVRAQYGLQPLKWSNKLARYARRWSAARRFDCVMMHSPESPYGENVFWGTGWGWRATDAVKSWAGESSVYDWRGQSCNPGQMCGHFTQIVWNDTKLVGCGRSECVAGGVFITCSYDPPGNWKGEKSCCCCYWRIGRLYSAGSVATVRRSIPVGVLARPIPQVPAHLLYPFLLSFGSLSVNDLGISRPSSSKYKRDFLFKLALLLLGRHHMINKSKGQVGN</sequence>
<feature type="transmembrane region" description="Helical" evidence="2">
    <location>
        <begin position="6"/>
        <end position="24"/>
    </location>
</feature>